<evidence type="ECO:0000313" key="2">
    <source>
        <dbReference type="EMBL" id="KAK1364678.1"/>
    </source>
</evidence>
<dbReference type="InterPro" id="IPR008921">
    <property type="entry name" value="DNA_pol3_clamp-load_cplx_C"/>
</dbReference>
<reference evidence="2" key="2">
    <citation type="submission" date="2023-05" db="EMBL/GenBank/DDBJ databases">
        <authorList>
            <person name="Schelkunov M.I."/>
        </authorList>
    </citation>
    <scope>NUCLEOTIDE SEQUENCE</scope>
    <source>
        <strain evidence="2">Hsosn_3</strain>
        <tissue evidence="2">Leaf</tissue>
    </source>
</reference>
<dbReference type="GO" id="GO:0006281">
    <property type="term" value="P:DNA repair"/>
    <property type="evidence" value="ECO:0007669"/>
    <property type="project" value="TreeGrafter"/>
</dbReference>
<comment type="caution">
    <text evidence="2">The sequence shown here is derived from an EMBL/GenBank/DDBJ whole genome shotgun (WGS) entry which is preliminary data.</text>
</comment>
<dbReference type="InterPro" id="IPR050238">
    <property type="entry name" value="DNA_Rep/Repair_Clamp_Loader"/>
</dbReference>
<keyword evidence="3" id="KW-1185">Reference proteome</keyword>
<organism evidence="2 3">
    <name type="scientific">Heracleum sosnowskyi</name>
    <dbReference type="NCBI Taxonomy" id="360622"/>
    <lineage>
        <taxon>Eukaryota</taxon>
        <taxon>Viridiplantae</taxon>
        <taxon>Streptophyta</taxon>
        <taxon>Embryophyta</taxon>
        <taxon>Tracheophyta</taxon>
        <taxon>Spermatophyta</taxon>
        <taxon>Magnoliopsida</taxon>
        <taxon>eudicotyledons</taxon>
        <taxon>Gunneridae</taxon>
        <taxon>Pentapetalae</taxon>
        <taxon>asterids</taxon>
        <taxon>campanulids</taxon>
        <taxon>Apiales</taxon>
        <taxon>Apiaceae</taxon>
        <taxon>Apioideae</taxon>
        <taxon>apioid superclade</taxon>
        <taxon>Tordylieae</taxon>
        <taxon>Tordyliinae</taxon>
        <taxon>Heracleum</taxon>
    </lineage>
</organism>
<dbReference type="Proteomes" id="UP001237642">
    <property type="component" value="Unassembled WGS sequence"/>
</dbReference>
<dbReference type="FunFam" id="1.10.8.60:FF:000030">
    <property type="entry name" value="replication factor C subunit 3"/>
    <property type="match status" value="1"/>
</dbReference>
<feature type="compositionally biased region" description="Basic and acidic residues" evidence="1">
    <location>
        <begin position="513"/>
        <end position="530"/>
    </location>
</feature>
<feature type="compositionally biased region" description="Polar residues" evidence="1">
    <location>
        <begin position="501"/>
        <end position="512"/>
    </location>
</feature>
<dbReference type="GO" id="GO:0006261">
    <property type="term" value="P:DNA-templated DNA replication"/>
    <property type="evidence" value="ECO:0007669"/>
    <property type="project" value="TreeGrafter"/>
</dbReference>
<dbReference type="InterPro" id="IPR027417">
    <property type="entry name" value="P-loop_NTPase"/>
</dbReference>
<reference evidence="2" key="1">
    <citation type="submission" date="2023-02" db="EMBL/GenBank/DDBJ databases">
        <title>Genome of toxic invasive species Heracleum sosnowskyi carries increased number of genes despite the absence of recent whole-genome duplications.</title>
        <authorList>
            <person name="Schelkunov M."/>
            <person name="Shtratnikova V."/>
            <person name="Makarenko M."/>
            <person name="Klepikova A."/>
            <person name="Omelchenko D."/>
            <person name="Novikova G."/>
            <person name="Obukhova E."/>
            <person name="Bogdanov V."/>
            <person name="Penin A."/>
            <person name="Logacheva M."/>
        </authorList>
    </citation>
    <scope>NUCLEOTIDE SEQUENCE</scope>
    <source>
        <strain evidence="2">Hsosn_3</strain>
        <tissue evidence="2">Leaf</tissue>
    </source>
</reference>
<dbReference type="Gene3D" id="1.10.8.60">
    <property type="match status" value="1"/>
</dbReference>
<sequence>MPSPPIPCPVSTPERSRKCLSLSNPEIIFLDLSPQSIITSAKGTTWSNKATEFLKGRKSSELTEASLVEINKRNVVVDKHSASSSPYYKGLTDFTLDIKKEKVPGIGIHHAGSPFSTSAENTNWSKKGKILVRKKESESVEESLEECIRRNVVSEERRYSTSSSPYYKGLTDFTLDINKEKVQVLETHEEAIPFSKTGLLLEAETTTRCKKNENATMKITDLSGESFKEINREDVATEEKRYNDNKEKMPATEFCEANSINSEKDIFPTDQPSQSSTIKESSTGSKKVVAPLPEKNNLEQNKESVYEYIQANTVLKEKVYTASSPYYKGLTDFTLDISKEKITTIEIDEATSALTKLDLPPSDQSSELSATSKVSIWTKKATRFFTRKKGPSDLTEAGLEEFNRRNAILEEKRYSSSSPYYRGLTDFTLDINKEKVPVIEIHERGSVTSSNRSSFVVKMQQLGTFCFFFKNKEKRDVFSSSSSSLQSRIWKDTDLGKEVKSSSTKRNTTHYLSNERKPVRERELQTDHAPPRLPTSCLQALQVSEPAQTSESKKTNAAEQSDTEEKRKSFTWADDYRPYTLTEFLCNRDTARELKHAANSEECSHYIFEGKPGVGKRTMIWALLREAFGADKVQSRAECKVFGLKGEAVKSIQVNVKQSSQHVEVNLSELGGYEKHVIVELMQEKSTKLPTNILPCTIANCRAIILYEADKLSADALLYIRWLLERYRGCNKVFFCCNDVSKLHAIKPLCRVVKLLPPSNKEIVEVLKFVAKREGIELSNKLADKFADNSKNNLRQAIRSFEATWKSNPELMEDQEIMTGWEDAIAQVASDILKEQSPQQLYAIRGELQRLVDHNVSPTFIFETLIAELKKHLDESLHMQIDNIYKDYNVQNNSISYPIPCFYGILSISGSSNINSLSVVLIRGGDYGIYRYGFPQNETRRLADKHNDQIRRTVQHFMKIEEFIAKFMSWYKNLDVELKLGK</sequence>
<dbReference type="AlphaFoldDB" id="A0AAD8HEC0"/>
<feature type="region of interest" description="Disordered" evidence="1">
    <location>
        <begin position="496"/>
        <end position="567"/>
    </location>
</feature>
<dbReference type="GO" id="GO:0003689">
    <property type="term" value="F:DNA clamp loader activity"/>
    <property type="evidence" value="ECO:0007669"/>
    <property type="project" value="TreeGrafter"/>
</dbReference>
<dbReference type="PANTHER" id="PTHR11669">
    <property type="entry name" value="REPLICATION FACTOR C / DNA POLYMERASE III GAMMA-TAU SUBUNIT"/>
    <property type="match status" value="1"/>
</dbReference>
<proteinExistence type="predicted"/>
<dbReference type="EMBL" id="JAUIZM010000009">
    <property type="protein sequence ID" value="KAK1364678.1"/>
    <property type="molecule type" value="Genomic_DNA"/>
</dbReference>
<dbReference type="SUPFAM" id="SSF48019">
    <property type="entry name" value="post-AAA+ oligomerization domain-like"/>
    <property type="match status" value="1"/>
</dbReference>
<gene>
    <name evidence="2" type="ORF">POM88_040239</name>
</gene>
<dbReference type="GO" id="GO:0005663">
    <property type="term" value="C:DNA replication factor C complex"/>
    <property type="evidence" value="ECO:0007669"/>
    <property type="project" value="TreeGrafter"/>
</dbReference>
<dbReference type="Gene3D" id="1.20.272.10">
    <property type="match status" value="1"/>
</dbReference>
<protein>
    <submittedName>
        <fullName evidence="2">Replication factor C subunit 3/5</fullName>
    </submittedName>
</protein>
<dbReference type="PANTHER" id="PTHR11669:SF52">
    <property type="entry name" value="OS10G0574500 PROTEIN"/>
    <property type="match status" value="1"/>
</dbReference>
<name>A0AAD8HEC0_9APIA</name>
<feature type="compositionally biased region" description="Polar residues" evidence="1">
    <location>
        <begin position="270"/>
        <end position="285"/>
    </location>
</feature>
<feature type="region of interest" description="Disordered" evidence="1">
    <location>
        <begin position="261"/>
        <end position="288"/>
    </location>
</feature>
<dbReference type="Gene3D" id="3.40.50.300">
    <property type="entry name" value="P-loop containing nucleotide triphosphate hydrolases"/>
    <property type="match status" value="1"/>
</dbReference>
<evidence type="ECO:0000256" key="1">
    <source>
        <dbReference type="SAM" id="MobiDB-lite"/>
    </source>
</evidence>
<dbReference type="Pfam" id="PF21960">
    <property type="entry name" value="RCF1-5-like_lid"/>
    <property type="match status" value="1"/>
</dbReference>
<dbReference type="GO" id="GO:0005634">
    <property type="term" value="C:nucleus"/>
    <property type="evidence" value="ECO:0007669"/>
    <property type="project" value="TreeGrafter"/>
</dbReference>
<dbReference type="SUPFAM" id="SSF52540">
    <property type="entry name" value="P-loop containing nucleoside triphosphate hydrolases"/>
    <property type="match status" value="1"/>
</dbReference>
<accession>A0AAD8HEC0</accession>
<dbReference type="GO" id="GO:0003677">
    <property type="term" value="F:DNA binding"/>
    <property type="evidence" value="ECO:0007669"/>
    <property type="project" value="InterPro"/>
</dbReference>
<evidence type="ECO:0000313" key="3">
    <source>
        <dbReference type="Proteomes" id="UP001237642"/>
    </source>
</evidence>
<feature type="compositionally biased region" description="Polar residues" evidence="1">
    <location>
        <begin position="536"/>
        <end position="550"/>
    </location>
</feature>